<keyword evidence="1" id="KW-0472">Membrane</keyword>
<dbReference type="EMBL" id="UOEW01000223">
    <property type="protein sequence ID" value="VAW39312.1"/>
    <property type="molecule type" value="Genomic_DNA"/>
</dbReference>
<protein>
    <recommendedName>
        <fullName evidence="2">Serine aminopeptidase S33 domain-containing protein</fullName>
    </recommendedName>
</protein>
<sequence>MKTWKQILIGELHWKRLLSSFIIIYFTIAILAFFYAERLIFPYNRSSYNSNLSGLKIIKANDGTSIATKFWQAQDERYLMLYFHGNYLDLGHMDGIAEQLNNYGYSVLAIDYRGYGLSQGQATEKSAYQDAQLLYQEAINMGYTSNHILIVGRSVGSGIATELALTNHAKALVLISPFTSAYRVMTKIAIMPFDKFNNLAKIRHISQPLFIIHGTDDQIIRSWHSAELFDKHKGKKQRILIKGAGHNDIWSYNLENIFAKLKIFLMEELP</sequence>
<evidence type="ECO:0000256" key="1">
    <source>
        <dbReference type="SAM" id="Phobius"/>
    </source>
</evidence>
<organism evidence="3">
    <name type="scientific">hydrothermal vent metagenome</name>
    <dbReference type="NCBI Taxonomy" id="652676"/>
    <lineage>
        <taxon>unclassified sequences</taxon>
        <taxon>metagenomes</taxon>
        <taxon>ecological metagenomes</taxon>
    </lineage>
</organism>
<keyword evidence="1" id="KW-0812">Transmembrane</keyword>
<reference evidence="3" key="1">
    <citation type="submission" date="2018-06" db="EMBL/GenBank/DDBJ databases">
        <authorList>
            <person name="Zhirakovskaya E."/>
        </authorList>
    </citation>
    <scope>NUCLEOTIDE SEQUENCE</scope>
</reference>
<dbReference type="InterPro" id="IPR029058">
    <property type="entry name" value="AB_hydrolase_fold"/>
</dbReference>
<name>A0A3B0VJV5_9ZZZZ</name>
<feature type="domain" description="Serine aminopeptidase S33" evidence="2">
    <location>
        <begin position="77"/>
        <end position="182"/>
    </location>
</feature>
<dbReference type="PANTHER" id="PTHR12277:SF81">
    <property type="entry name" value="PROTEIN ABHD13"/>
    <property type="match status" value="1"/>
</dbReference>
<accession>A0A3B0VJV5</accession>
<feature type="transmembrane region" description="Helical" evidence="1">
    <location>
        <begin position="17"/>
        <end position="36"/>
    </location>
</feature>
<gene>
    <name evidence="3" type="ORF">MNBD_GAMMA01-1982</name>
</gene>
<evidence type="ECO:0000259" key="2">
    <source>
        <dbReference type="Pfam" id="PF12146"/>
    </source>
</evidence>
<dbReference type="Pfam" id="PF12146">
    <property type="entry name" value="Hydrolase_4"/>
    <property type="match status" value="1"/>
</dbReference>
<dbReference type="InterPro" id="IPR022742">
    <property type="entry name" value="Hydrolase_4"/>
</dbReference>
<proteinExistence type="predicted"/>
<dbReference type="Gene3D" id="3.40.50.1820">
    <property type="entry name" value="alpha/beta hydrolase"/>
    <property type="match status" value="2"/>
</dbReference>
<dbReference type="SUPFAM" id="SSF53474">
    <property type="entry name" value="alpha/beta-Hydrolases"/>
    <property type="match status" value="1"/>
</dbReference>
<keyword evidence="1" id="KW-1133">Transmembrane helix</keyword>
<dbReference type="AlphaFoldDB" id="A0A3B0VJV5"/>
<evidence type="ECO:0000313" key="3">
    <source>
        <dbReference type="EMBL" id="VAW39312.1"/>
    </source>
</evidence>
<dbReference type="PANTHER" id="PTHR12277">
    <property type="entry name" value="ALPHA/BETA HYDROLASE DOMAIN-CONTAINING PROTEIN"/>
    <property type="match status" value="1"/>
</dbReference>